<reference evidence="2 3" key="1">
    <citation type="submission" date="2021-03" db="EMBL/GenBank/DDBJ databases">
        <authorList>
            <person name="Kanchanasin P."/>
            <person name="Saeng-In P."/>
            <person name="Phongsopitanun W."/>
            <person name="Yuki M."/>
            <person name="Kudo T."/>
            <person name="Ohkuma M."/>
            <person name="Tanasupawat S."/>
        </authorList>
    </citation>
    <scope>NUCLEOTIDE SEQUENCE [LARGE SCALE GENOMIC DNA]</scope>
    <source>
        <strain evidence="2 3">L46</strain>
    </source>
</reference>
<protein>
    <recommendedName>
        <fullName evidence="4">Spore-associated protein A</fullName>
    </recommendedName>
</protein>
<accession>A0ABS3QVG9</accession>
<keyword evidence="1" id="KW-0732">Signal</keyword>
<dbReference type="Proteomes" id="UP000666915">
    <property type="component" value="Unassembled WGS sequence"/>
</dbReference>
<dbReference type="EMBL" id="JAGEOK010000006">
    <property type="protein sequence ID" value="MBO2437982.1"/>
    <property type="molecule type" value="Genomic_DNA"/>
</dbReference>
<name>A0ABS3QVG9_9ACTN</name>
<dbReference type="RefSeq" id="WP_208266321.1">
    <property type="nucleotide sequence ID" value="NZ_BAAAGM010000018.1"/>
</dbReference>
<evidence type="ECO:0000313" key="2">
    <source>
        <dbReference type="EMBL" id="MBO2437982.1"/>
    </source>
</evidence>
<organism evidence="2 3">
    <name type="scientific">Actinomadura nitritigenes</name>
    <dbReference type="NCBI Taxonomy" id="134602"/>
    <lineage>
        <taxon>Bacteria</taxon>
        <taxon>Bacillati</taxon>
        <taxon>Actinomycetota</taxon>
        <taxon>Actinomycetes</taxon>
        <taxon>Streptosporangiales</taxon>
        <taxon>Thermomonosporaceae</taxon>
        <taxon>Actinomadura</taxon>
    </lineage>
</organism>
<feature type="signal peptide" evidence="1">
    <location>
        <begin position="1"/>
        <end position="29"/>
    </location>
</feature>
<evidence type="ECO:0008006" key="4">
    <source>
        <dbReference type="Google" id="ProtNLM"/>
    </source>
</evidence>
<sequence length="157" mass="17050">MTVRKWARRLGMMGAAAIAAATIAPPAHASTNPYTGAEACHNEFGGSWSYSSDGHRQAKTDGGSVWGDVYLLYNSATGYNCVATIKSAYVGTSTGTTANLLVDDGTWKNHSDADLYRYYAAVQWYGRGKCVQYWGTIWDPTATYLAEGSRDYWGNCS</sequence>
<feature type="chain" id="PRO_5046936669" description="Spore-associated protein A" evidence="1">
    <location>
        <begin position="30"/>
        <end position="157"/>
    </location>
</feature>
<evidence type="ECO:0000256" key="1">
    <source>
        <dbReference type="SAM" id="SignalP"/>
    </source>
</evidence>
<evidence type="ECO:0000313" key="3">
    <source>
        <dbReference type="Proteomes" id="UP000666915"/>
    </source>
</evidence>
<gene>
    <name evidence="2" type="ORF">J4557_10670</name>
</gene>
<proteinExistence type="predicted"/>
<keyword evidence="3" id="KW-1185">Reference proteome</keyword>
<comment type="caution">
    <text evidence="2">The sequence shown here is derived from an EMBL/GenBank/DDBJ whole genome shotgun (WGS) entry which is preliminary data.</text>
</comment>